<organism evidence="1 2">
    <name type="scientific">Moheibacter lacus</name>
    <dbReference type="NCBI Taxonomy" id="2745851"/>
    <lineage>
        <taxon>Bacteria</taxon>
        <taxon>Pseudomonadati</taxon>
        <taxon>Bacteroidota</taxon>
        <taxon>Flavobacteriia</taxon>
        <taxon>Flavobacteriales</taxon>
        <taxon>Weeksellaceae</taxon>
        <taxon>Moheibacter</taxon>
    </lineage>
</organism>
<protein>
    <submittedName>
        <fullName evidence="1">WG repeat-containing protein</fullName>
    </submittedName>
</protein>
<reference evidence="1 2" key="1">
    <citation type="submission" date="2020-07" db="EMBL/GenBank/DDBJ databases">
        <title>Moheibacter lacus sp. nov., a member of the family Flavobacteriaceae isolated from freshwater lake sediment.</title>
        <authorList>
            <person name="Liu Y."/>
        </authorList>
    </citation>
    <scope>NUCLEOTIDE SEQUENCE [LARGE SCALE GENOMIC DNA]</scope>
    <source>
        <strain evidence="1 2">BDHS18</strain>
    </source>
</reference>
<accession>A0A838ZUK0</accession>
<dbReference type="Proteomes" id="UP000552241">
    <property type="component" value="Unassembled WGS sequence"/>
</dbReference>
<keyword evidence="2" id="KW-1185">Reference proteome</keyword>
<dbReference type="EMBL" id="JACDZE010000005">
    <property type="protein sequence ID" value="MBA5630632.1"/>
    <property type="molecule type" value="Genomic_DNA"/>
</dbReference>
<gene>
    <name evidence="1" type="ORF">HU137_12730</name>
</gene>
<dbReference type="RefSeq" id="WP_182044235.1">
    <property type="nucleotide sequence ID" value="NZ_JACDZE010000005.1"/>
</dbReference>
<sequence length="552" mass="63340">MNKIIVFGFLILGILASAQEMMIPYKVGNQFGLVDEQEQIVVEPKYEEIIWLGGDYFQTTAKIQLNDKLETAPGNFVERKQMISAKGLLYKGKELISAGPYSGFQVFPEMFIQARVVGDPAKISLNQTEFDNLNGKGPLFFLFNSKGENVHSEGFRRLELVDTIGVSNRNSLRSKYALLFTENFQKQFQMCVFDADAGKFKECLFQDVTDFKIVDADVNAKVFYLAYKDKNGTDRKKVVKREKDYFTIEDLVGAVPEKKSSQEKYEERIENKPEVEAENPSKKQVSEKFYDLKEDTLIYQKDGISTKIPLNQKIKPLFIQPYLQKQAEDMLYKKEGKFGFIQNGKIMEADFDSLAYFGTQHYLACKKIEGKLKCGTLDLNRNQVIPMEYDSIFGQMKVFELNPKSGKLELVVEKKTSPVKVQEQRTSYYVKISPNISIYKNGKMGLVKIDNQMVLPLQYDAIGMNNLKTRGSAVHRFMVLKQDGNYGVVMSNFNSENQEVIVEIIEPIFPDYPAFYFKDYYGKKGFHLFGLMDENGKLENYASEIGRIFMMP</sequence>
<name>A0A838ZUK0_9FLAO</name>
<proteinExistence type="predicted"/>
<dbReference type="AlphaFoldDB" id="A0A838ZUK0"/>
<evidence type="ECO:0000313" key="2">
    <source>
        <dbReference type="Proteomes" id="UP000552241"/>
    </source>
</evidence>
<comment type="caution">
    <text evidence="1">The sequence shown here is derived from an EMBL/GenBank/DDBJ whole genome shotgun (WGS) entry which is preliminary data.</text>
</comment>
<evidence type="ECO:0000313" key="1">
    <source>
        <dbReference type="EMBL" id="MBA5630632.1"/>
    </source>
</evidence>